<protein>
    <submittedName>
        <fullName evidence="1">Uncharacterized protein</fullName>
    </submittedName>
</protein>
<dbReference type="EMBL" id="JABEVX010000002">
    <property type="protein sequence ID" value="NNT71754.1"/>
    <property type="molecule type" value="Genomic_DNA"/>
</dbReference>
<dbReference type="RefSeq" id="WP_171221933.1">
    <property type="nucleotide sequence ID" value="NZ_CP121446.1"/>
</dbReference>
<evidence type="ECO:0000313" key="2">
    <source>
        <dbReference type="Proteomes" id="UP000536509"/>
    </source>
</evidence>
<evidence type="ECO:0000313" key="1">
    <source>
        <dbReference type="EMBL" id="NNT71754.1"/>
    </source>
</evidence>
<dbReference type="AlphaFoldDB" id="A0A7Y3R8A7"/>
<dbReference type="Proteomes" id="UP000536509">
    <property type="component" value="Unassembled WGS sequence"/>
</dbReference>
<proteinExistence type="predicted"/>
<reference evidence="1 2" key="1">
    <citation type="submission" date="2020-05" db="EMBL/GenBank/DDBJ databases">
        <title>Draft genome of Flavobacterium sp. IMCC34852.</title>
        <authorList>
            <person name="Song J."/>
            <person name="Cho J.-C."/>
        </authorList>
    </citation>
    <scope>NUCLEOTIDE SEQUENCE [LARGE SCALE GENOMIC DNA]</scope>
    <source>
        <strain evidence="1 2">IMCC34852</strain>
    </source>
</reference>
<keyword evidence="2" id="KW-1185">Reference proteome</keyword>
<accession>A0A7Y3R8A7</accession>
<comment type="caution">
    <text evidence="1">The sequence shown here is derived from an EMBL/GenBank/DDBJ whole genome shotgun (WGS) entry which is preliminary data.</text>
</comment>
<sequence>MGNVNYNIKKIICLICVIVCFSCKHGNQDIQINNSVPKRKVQTQNDYSKSNFDAFKTALSENDLVALKSYMRFPIETDTYMSWHYAKERDAEGGEDISLTSDEYDLNMEQFFPEALCAMIKNVTIDELVKKENISLSFTDEEGKEYEVECIYEAKLNQICLLYIEKNTIHIRDENDKSETEYTEAELEAYRIKQFDDIRYFFDVDKNWQIKLTKIDAYK</sequence>
<name>A0A7Y3R8A7_9FLAO</name>
<organism evidence="1 2">
    <name type="scientific">Flavobacterium rivulicola</name>
    <dbReference type="NCBI Taxonomy" id="2732161"/>
    <lineage>
        <taxon>Bacteria</taxon>
        <taxon>Pseudomonadati</taxon>
        <taxon>Bacteroidota</taxon>
        <taxon>Flavobacteriia</taxon>
        <taxon>Flavobacteriales</taxon>
        <taxon>Flavobacteriaceae</taxon>
        <taxon>Flavobacterium</taxon>
    </lineage>
</organism>
<gene>
    <name evidence="1" type="ORF">HKT18_05930</name>
</gene>